<protein>
    <submittedName>
        <fullName evidence="2">Uncharacterized protein</fullName>
    </submittedName>
</protein>
<organism evidence="2 3">
    <name type="scientific">Rhamnella rubrinervis</name>
    <dbReference type="NCBI Taxonomy" id="2594499"/>
    <lineage>
        <taxon>Eukaryota</taxon>
        <taxon>Viridiplantae</taxon>
        <taxon>Streptophyta</taxon>
        <taxon>Embryophyta</taxon>
        <taxon>Tracheophyta</taxon>
        <taxon>Spermatophyta</taxon>
        <taxon>Magnoliopsida</taxon>
        <taxon>eudicotyledons</taxon>
        <taxon>Gunneridae</taxon>
        <taxon>Pentapetalae</taxon>
        <taxon>rosids</taxon>
        <taxon>fabids</taxon>
        <taxon>Rosales</taxon>
        <taxon>Rhamnaceae</taxon>
        <taxon>rhamnoid group</taxon>
        <taxon>Rhamneae</taxon>
        <taxon>Rhamnella</taxon>
    </lineage>
</organism>
<sequence>MESNKEVSSSPENQKGLQSDTHNMDQYDKDVVHRDHETDPKKALIDKKTHQERRPSDDDNDDHDQHNCKDQSALMECSSSSSSAADHGDQQELRNMSSMDASTTISKDEMESLLNDYGQLAPQRLLSLEEVLSVIAMKPSKGVHG</sequence>
<dbReference type="Proteomes" id="UP000796880">
    <property type="component" value="Unassembled WGS sequence"/>
</dbReference>
<feature type="region of interest" description="Disordered" evidence="1">
    <location>
        <begin position="1"/>
        <end position="104"/>
    </location>
</feature>
<feature type="compositionally biased region" description="Basic and acidic residues" evidence="1">
    <location>
        <begin position="22"/>
        <end position="69"/>
    </location>
</feature>
<gene>
    <name evidence="2" type="ORF">FNV43_RR07998</name>
</gene>
<feature type="compositionally biased region" description="Polar residues" evidence="1">
    <location>
        <begin position="1"/>
        <end position="21"/>
    </location>
</feature>
<evidence type="ECO:0000256" key="1">
    <source>
        <dbReference type="SAM" id="MobiDB-lite"/>
    </source>
</evidence>
<dbReference type="EMBL" id="VOIH02000003">
    <property type="protein sequence ID" value="KAF3451902.1"/>
    <property type="molecule type" value="Genomic_DNA"/>
</dbReference>
<evidence type="ECO:0000313" key="3">
    <source>
        <dbReference type="Proteomes" id="UP000796880"/>
    </source>
</evidence>
<keyword evidence="3" id="KW-1185">Reference proteome</keyword>
<accession>A0A8K0HFY9</accession>
<proteinExistence type="predicted"/>
<comment type="caution">
    <text evidence="2">The sequence shown here is derived from an EMBL/GenBank/DDBJ whole genome shotgun (WGS) entry which is preliminary data.</text>
</comment>
<evidence type="ECO:0000313" key="2">
    <source>
        <dbReference type="EMBL" id="KAF3451902.1"/>
    </source>
</evidence>
<dbReference type="AlphaFoldDB" id="A0A8K0HFY9"/>
<reference evidence="2" key="1">
    <citation type="submission" date="2020-03" db="EMBL/GenBank/DDBJ databases">
        <title>A high-quality chromosome-level genome assembly of a woody plant with both climbing and erect habits, Rhamnella rubrinervis.</title>
        <authorList>
            <person name="Lu Z."/>
            <person name="Yang Y."/>
            <person name="Zhu X."/>
            <person name="Sun Y."/>
        </authorList>
    </citation>
    <scope>NUCLEOTIDE SEQUENCE</scope>
    <source>
        <strain evidence="2">BYM</strain>
        <tissue evidence="2">Leaf</tissue>
    </source>
</reference>
<feature type="compositionally biased region" description="Polar residues" evidence="1">
    <location>
        <begin position="93"/>
        <end position="104"/>
    </location>
</feature>
<name>A0A8K0HFY9_9ROSA</name>